<dbReference type="PANTHER" id="PTHR23084">
    <property type="entry name" value="PHOSPHATIDYLINOSITOL-4-PHOSPHATE 5-KINASE RELATED"/>
    <property type="match status" value="1"/>
</dbReference>
<evidence type="ECO:0008006" key="5">
    <source>
        <dbReference type="Google" id="ProtNLM"/>
    </source>
</evidence>
<name>A0A7X3IFU1_9BACL</name>
<comment type="caution">
    <text evidence="3">The sequence shown here is derived from an EMBL/GenBank/DDBJ whole genome shotgun (WGS) entry which is preliminary data.</text>
</comment>
<dbReference type="PANTHER" id="PTHR23084:SF263">
    <property type="entry name" value="MORN REPEAT-CONTAINING PROTEIN 1"/>
    <property type="match status" value="1"/>
</dbReference>
<accession>A0A7X3IFU1</accession>
<dbReference type="AlphaFoldDB" id="A0A7X3IFU1"/>
<feature type="chain" id="PRO_5031335369" description="MORN repeat-containing protein" evidence="2">
    <location>
        <begin position="32"/>
        <end position="243"/>
    </location>
</feature>
<dbReference type="Gene3D" id="2.20.110.10">
    <property type="entry name" value="Histone H3 K4-specific methyltransferase SET7/9 N-terminal domain"/>
    <property type="match status" value="1"/>
</dbReference>
<sequence>MKKITAVSLSVALFASLTSVFITSGPTPASASSTKEWVKISEQVTYYGEVKDGIPNGRGTIQWGDNKQYSGDFVAGKREGSGKYMNEYVSEGEKHKVVYSGTWKQDVMDGKGTLTHKVTQEDGAVRWNEIQTGAFKNGSIQTGYDVIHALADPDFSFNYKSPQETLAVLGSNINLKQSLKNGTLFSVDYRKGSIAKSYSIFPADTQAKQRINDAALKYLQSIQSRLNPHFDEFEKLSKQVPLK</sequence>
<evidence type="ECO:0000256" key="2">
    <source>
        <dbReference type="SAM" id="SignalP"/>
    </source>
</evidence>
<keyword evidence="4" id="KW-1185">Reference proteome</keyword>
<reference evidence="3 4" key="1">
    <citation type="submission" date="2019-12" db="EMBL/GenBank/DDBJ databases">
        <title>Paenibacillus sp. nov., an endophytic bacterium isolated from the stem of Dendrobium.</title>
        <authorList>
            <person name="Zhao R."/>
        </authorList>
    </citation>
    <scope>NUCLEOTIDE SEQUENCE [LARGE SCALE GENOMIC DNA]</scope>
    <source>
        <strain evidence="3 4">HJL G12</strain>
    </source>
</reference>
<keyword evidence="1" id="KW-0677">Repeat</keyword>
<dbReference type="SUPFAM" id="SSF82185">
    <property type="entry name" value="Histone H3 K4-specific methyltransferase SET7/9 N-terminal domain"/>
    <property type="match status" value="1"/>
</dbReference>
<protein>
    <recommendedName>
        <fullName evidence="5">MORN repeat-containing protein</fullName>
    </recommendedName>
</protein>
<evidence type="ECO:0000256" key="1">
    <source>
        <dbReference type="ARBA" id="ARBA00022737"/>
    </source>
</evidence>
<dbReference type="RefSeq" id="WP_160496670.1">
    <property type="nucleotide sequence ID" value="NZ_WUBI01000001.1"/>
</dbReference>
<proteinExistence type="predicted"/>
<dbReference type="InterPro" id="IPR003409">
    <property type="entry name" value="MORN"/>
</dbReference>
<evidence type="ECO:0000313" key="4">
    <source>
        <dbReference type="Proteomes" id="UP000460318"/>
    </source>
</evidence>
<dbReference type="Proteomes" id="UP000460318">
    <property type="component" value="Unassembled WGS sequence"/>
</dbReference>
<dbReference type="EMBL" id="WUBI01000001">
    <property type="protein sequence ID" value="MWV43134.1"/>
    <property type="molecule type" value="Genomic_DNA"/>
</dbReference>
<organism evidence="3 4">
    <name type="scientific">Paenibacillus dendrobii</name>
    <dbReference type="NCBI Taxonomy" id="2691084"/>
    <lineage>
        <taxon>Bacteria</taxon>
        <taxon>Bacillati</taxon>
        <taxon>Bacillota</taxon>
        <taxon>Bacilli</taxon>
        <taxon>Bacillales</taxon>
        <taxon>Paenibacillaceae</taxon>
        <taxon>Paenibacillus</taxon>
    </lineage>
</organism>
<evidence type="ECO:0000313" key="3">
    <source>
        <dbReference type="EMBL" id="MWV43134.1"/>
    </source>
</evidence>
<keyword evidence="2" id="KW-0732">Signal</keyword>
<dbReference type="SMART" id="SM00698">
    <property type="entry name" value="MORN"/>
    <property type="match status" value="3"/>
</dbReference>
<feature type="signal peptide" evidence="2">
    <location>
        <begin position="1"/>
        <end position="31"/>
    </location>
</feature>
<dbReference type="Pfam" id="PF02493">
    <property type="entry name" value="MORN"/>
    <property type="match status" value="3"/>
</dbReference>
<gene>
    <name evidence="3" type="ORF">GRF59_05780</name>
</gene>